<dbReference type="KEGG" id="dli:dnl_33060"/>
<evidence type="ECO:0000313" key="2">
    <source>
        <dbReference type="EMBL" id="QTA80988.1"/>
    </source>
</evidence>
<name>A0A975B8T5_9BACT</name>
<protein>
    <submittedName>
        <fullName evidence="2">Beta propeller domain-containing protein</fullName>
    </submittedName>
</protein>
<evidence type="ECO:0000256" key="1">
    <source>
        <dbReference type="SAM" id="MobiDB-lite"/>
    </source>
</evidence>
<dbReference type="RefSeq" id="WP_207687072.1">
    <property type="nucleotide sequence ID" value="NZ_CP061799.1"/>
</dbReference>
<dbReference type="PROSITE" id="PS51257">
    <property type="entry name" value="PROKAR_LIPOPROTEIN"/>
    <property type="match status" value="1"/>
</dbReference>
<sequence length="317" mass="35396">MLEYINKGALLSRYFIIFVLISFSGCSNTEIGNPEALSLFSMKNDSDLSVYLQEQYLSDSSPAQPDNSDEPDTEPHTSEKDEAGFKDDMILISSNGFIYQAEGNRVIVSRAENGKSDTIIASIETFGNIVKLFENQNILIVVMIIKESLNPEKFNSSTQTGVLFIDISNPWIPEKLKEIQVDGQLIDSVLRNEYIYIIQQFKTEIDLIQYQENFSIDKLIPCYAYIDDLGQALGFLRLVQPKDLFRPAVPSGALMTIVTALNVKDLFEMPQSVGFIGDIQSVSLNPASIYLNESSGSVYEINIAGTKPVFTDFDNTI</sequence>
<evidence type="ECO:0000313" key="3">
    <source>
        <dbReference type="Proteomes" id="UP000663720"/>
    </source>
</evidence>
<dbReference type="Pfam" id="PF09826">
    <property type="entry name" value="Beta_propel"/>
    <property type="match status" value="1"/>
</dbReference>
<accession>A0A975B8T5</accession>
<proteinExistence type="predicted"/>
<keyword evidence="3" id="KW-1185">Reference proteome</keyword>
<dbReference type="AlphaFoldDB" id="A0A975B8T5"/>
<dbReference type="InterPro" id="IPR019198">
    <property type="entry name" value="Beta_propeller_containing"/>
</dbReference>
<dbReference type="Proteomes" id="UP000663720">
    <property type="component" value="Chromosome"/>
</dbReference>
<reference evidence="2" key="1">
    <citation type="journal article" date="2021" name="Microb. Physiol.">
        <title>Proteogenomic Insights into the Physiology of Marine, Sulfate-Reducing, Filamentous Desulfonema limicola and Desulfonema magnum.</title>
        <authorList>
            <person name="Schnaars V."/>
            <person name="Wohlbrand L."/>
            <person name="Scheve S."/>
            <person name="Hinrichs C."/>
            <person name="Reinhardt R."/>
            <person name="Rabus R."/>
        </authorList>
    </citation>
    <scope>NUCLEOTIDE SEQUENCE</scope>
    <source>
        <strain evidence="2">5ac10</strain>
    </source>
</reference>
<feature type="region of interest" description="Disordered" evidence="1">
    <location>
        <begin position="59"/>
        <end position="81"/>
    </location>
</feature>
<organism evidence="2 3">
    <name type="scientific">Desulfonema limicola</name>
    <dbReference type="NCBI Taxonomy" id="45656"/>
    <lineage>
        <taxon>Bacteria</taxon>
        <taxon>Pseudomonadati</taxon>
        <taxon>Thermodesulfobacteriota</taxon>
        <taxon>Desulfobacteria</taxon>
        <taxon>Desulfobacterales</taxon>
        <taxon>Desulfococcaceae</taxon>
        <taxon>Desulfonema</taxon>
    </lineage>
</organism>
<gene>
    <name evidence="2" type="ORF">dnl_33060</name>
</gene>
<dbReference type="EMBL" id="CP061799">
    <property type="protein sequence ID" value="QTA80988.1"/>
    <property type="molecule type" value="Genomic_DNA"/>
</dbReference>